<reference evidence="2" key="1">
    <citation type="journal article" date="2020" name="Stud. Mycol.">
        <title>101 Dothideomycetes genomes: a test case for predicting lifestyles and emergence of pathogens.</title>
        <authorList>
            <person name="Haridas S."/>
            <person name="Albert R."/>
            <person name="Binder M."/>
            <person name="Bloem J."/>
            <person name="Labutti K."/>
            <person name="Salamov A."/>
            <person name="Andreopoulos B."/>
            <person name="Baker S."/>
            <person name="Barry K."/>
            <person name="Bills G."/>
            <person name="Bluhm B."/>
            <person name="Cannon C."/>
            <person name="Castanera R."/>
            <person name="Culley D."/>
            <person name="Daum C."/>
            <person name="Ezra D."/>
            <person name="Gonzalez J."/>
            <person name="Henrissat B."/>
            <person name="Kuo A."/>
            <person name="Liang C."/>
            <person name="Lipzen A."/>
            <person name="Lutzoni F."/>
            <person name="Magnuson J."/>
            <person name="Mondo S."/>
            <person name="Nolan M."/>
            <person name="Ohm R."/>
            <person name="Pangilinan J."/>
            <person name="Park H.-J."/>
            <person name="Ramirez L."/>
            <person name="Alfaro M."/>
            <person name="Sun H."/>
            <person name="Tritt A."/>
            <person name="Yoshinaga Y."/>
            <person name="Zwiers L.-H."/>
            <person name="Turgeon B."/>
            <person name="Goodwin S."/>
            <person name="Spatafora J."/>
            <person name="Crous P."/>
            <person name="Grigoriev I."/>
        </authorList>
    </citation>
    <scope>NUCLEOTIDE SEQUENCE</scope>
    <source>
        <strain evidence="2">CBS 125425</strain>
    </source>
</reference>
<accession>A0A9P4QUF6</accession>
<dbReference type="OrthoDB" id="2157530at2759"/>
<comment type="caution">
    <text evidence="2">The sequence shown here is derived from an EMBL/GenBank/DDBJ whole genome shotgun (WGS) entry which is preliminary data.</text>
</comment>
<proteinExistence type="predicted"/>
<feature type="non-terminal residue" evidence="2">
    <location>
        <position position="328"/>
    </location>
</feature>
<dbReference type="AlphaFoldDB" id="A0A9P4QUF6"/>
<dbReference type="Proteomes" id="UP000799444">
    <property type="component" value="Unassembled WGS sequence"/>
</dbReference>
<evidence type="ECO:0000259" key="1">
    <source>
        <dbReference type="Pfam" id="PF06985"/>
    </source>
</evidence>
<keyword evidence="3" id="KW-1185">Reference proteome</keyword>
<sequence>MDLPTVPGYEYKPLISADAVRVVVLEPAASFESTLRCSLIQYSRSIELGLSDRQHYSAVSYTWGDEPASRQLLVTSNDLEHPEDTMLLIRPHVDSFLRHFRKAHKTVYLWVDAICLNQQDGVEKGQQIQLMGDIFKTAKKVHVWLGEDEGLGAKTFSVIRKLNLSGTDREGSQPKKTTLSPSDVDLLSGLLQKPWFTRRWVIQEIALARHAVLHWGESSLENSWLLSILPAMENSLDLYSARMLLTAREASIRPLGLLELLWRFDGSECGDRRDRVAALMGLVSASQRIAIDYNADDCKSIYARLATQLINESPASAQLTFVHLLAFG</sequence>
<dbReference type="PANTHER" id="PTHR24148:SF64">
    <property type="entry name" value="HETEROKARYON INCOMPATIBILITY DOMAIN-CONTAINING PROTEIN"/>
    <property type="match status" value="1"/>
</dbReference>
<dbReference type="InterPro" id="IPR052895">
    <property type="entry name" value="HetReg/Transcr_Mod"/>
</dbReference>
<gene>
    <name evidence="2" type="ORF">EJ04DRAFT_443342</name>
</gene>
<evidence type="ECO:0000313" key="2">
    <source>
        <dbReference type="EMBL" id="KAF2731284.1"/>
    </source>
</evidence>
<evidence type="ECO:0000313" key="3">
    <source>
        <dbReference type="Proteomes" id="UP000799444"/>
    </source>
</evidence>
<organism evidence="2 3">
    <name type="scientific">Polyplosphaeria fusca</name>
    <dbReference type="NCBI Taxonomy" id="682080"/>
    <lineage>
        <taxon>Eukaryota</taxon>
        <taxon>Fungi</taxon>
        <taxon>Dikarya</taxon>
        <taxon>Ascomycota</taxon>
        <taxon>Pezizomycotina</taxon>
        <taxon>Dothideomycetes</taxon>
        <taxon>Pleosporomycetidae</taxon>
        <taxon>Pleosporales</taxon>
        <taxon>Tetraplosphaeriaceae</taxon>
        <taxon>Polyplosphaeria</taxon>
    </lineage>
</organism>
<feature type="domain" description="Heterokaryon incompatibility" evidence="1">
    <location>
        <begin position="56"/>
        <end position="204"/>
    </location>
</feature>
<protein>
    <submittedName>
        <fullName evidence="2">HET-domain-containing protein</fullName>
    </submittedName>
</protein>
<name>A0A9P4QUF6_9PLEO</name>
<dbReference type="PANTHER" id="PTHR24148">
    <property type="entry name" value="ANKYRIN REPEAT DOMAIN-CONTAINING PROTEIN 39 HOMOLOG-RELATED"/>
    <property type="match status" value="1"/>
</dbReference>
<dbReference type="InterPro" id="IPR010730">
    <property type="entry name" value="HET"/>
</dbReference>
<dbReference type="Pfam" id="PF06985">
    <property type="entry name" value="HET"/>
    <property type="match status" value="1"/>
</dbReference>
<dbReference type="EMBL" id="ML996199">
    <property type="protein sequence ID" value="KAF2731284.1"/>
    <property type="molecule type" value="Genomic_DNA"/>
</dbReference>